<evidence type="ECO:0008006" key="5">
    <source>
        <dbReference type="Google" id="ProtNLM"/>
    </source>
</evidence>
<feature type="chain" id="PRO_5014378622" description="Proteophosphoglycan 5" evidence="2">
    <location>
        <begin position="29"/>
        <end position="221"/>
    </location>
</feature>
<feature type="signal peptide" evidence="2">
    <location>
        <begin position="1"/>
        <end position="28"/>
    </location>
</feature>
<dbReference type="OrthoDB" id="2414251at2"/>
<accession>A0A2K4FD09</accession>
<reference evidence="3 4" key="1">
    <citation type="submission" date="2017-08" db="EMBL/GenBank/DDBJ databases">
        <title>Draft genome sequences of 64 type strains of genus Staph aureus.</title>
        <authorList>
            <person name="Cole K."/>
            <person name="Golubchik T."/>
            <person name="Russell J."/>
            <person name="Foster D."/>
            <person name="Llewelyn M."/>
            <person name="Wilson D."/>
            <person name="Crook D."/>
            <person name="Paul J."/>
        </authorList>
    </citation>
    <scope>NUCLEOTIDE SEQUENCE [LARGE SCALE GENOMIC DNA]</scope>
    <source>
        <strain evidence="3 4">DSM 29875</strain>
    </source>
</reference>
<organism evidence="3 4">
    <name type="scientific">Staphylococcus argensis</name>
    <dbReference type="NCBI Taxonomy" id="1607738"/>
    <lineage>
        <taxon>Bacteria</taxon>
        <taxon>Bacillati</taxon>
        <taxon>Bacillota</taxon>
        <taxon>Bacilli</taxon>
        <taxon>Bacillales</taxon>
        <taxon>Staphylococcaceae</taxon>
        <taxon>Staphylococcus</taxon>
    </lineage>
</organism>
<feature type="compositionally biased region" description="Low complexity" evidence="1">
    <location>
        <begin position="38"/>
        <end position="107"/>
    </location>
</feature>
<feature type="region of interest" description="Disordered" evidence="1">
    <location>
        <begin position="28"/>
        <end position="123"/>
    </location>
</feature>
<dbReference type="GeneID" id="98296777"/>
<keyword evidence="4" id="KW-1185">Reference proteome</keyword>
<dbReference type="AlphaFoldDB" id="A0A2K4FD09"/>
<dbReference type="Proteomes" id="UP000242712">
    <property type="component" value="Unassembled WGS sequence"/>
</dbReference>
<proteinExistence type="predicted"/>
<sequence length="221" mass="23937">MKIIKRIGQTAIISVLAIGLTTPQWANAAGSTGGSSGGSSSSSSSSSASSSSSGARSSSTSSTNSSSMARQSAINASRQSARQASRNASRSASQKGSAASRQRARASLNRTKSLTPPPRRYQDSIPYHNQFMGTSFYNNWLFYYAIVNNRDEHKKKQSATLSIQQQKDMLRKQMKKGETLHTVTVQTKQVKRLIALPKKDYDKVQEGATVHYHNGKVSVES</sequence>
<keyword evidence="2" id="KW-0732">Signal</keyword>
<evidence type="ECO:0000313" key="4">
    <source>
        <dbReference type="Proteomes" id="UP000242712"/>
    </source>
</evidence>
<name>A0A2K4FD09_9STAP</name>
<evidence type="ECO:0000256" key="2">
    <source>
        <dbReference type="SAM" id="SignalP"/>
    </source>
</evidence>
<evidence type="ECO:0000313" key="3">
    <source>
        <dbReference type="EMBL" id="POA09229.1"/>
    </source>
</evidence>
<protein>
    <recommendedName>
        <fullName evidence="5">Proteophosphoglycan 5</fullName>
    </recommendedName>
</protein>
<comment type="caution">
    <text evidence="3">The sequence shown here is derived from an EMBL/GenBank/DDBJ whole genome shotgun (WGS) entry which is preliminary data.</text>
</comment>
<evidence type="ECO:0000256" key="1">
    <source>
        <dbReference type="SAM" id="MobiDB-lite"/>
    </source>
</evidence>
<dbReference type="RefSeq" id="WP_103370654.1">
    <property type="nucleotide sequence ID" value="NZ_CBCRVO010000001.1"/>
</dbReference>
<gene>
    <name evidence="3" type="ORF">CD039_00250</name>
</gene>
<dbReference type="EMBL" id="PPPX01000001">
    <property type="protein sequence ID" value="POA09229.1"/>
    <property type="molecule type" value="Genomic_DNA"/>
</dbReference>